<protein>
    <recommendedName>
        <fullName evidence="3">Phenol degradation protein meta</fullName>
    </recommendedName>
</protein>
<proteinExistence type="predicted"/>
<evidence type="ECO:0008006" key="3">
    <source>
        <dbReference type="Google" id="ProtNLM"/>
    </source>
</evidence>
<comment type="caution">
    <text evidence="1">The sequence shown here is derived from an EMBL/GenBank/DDBJ whole genome shotgun (WGS) entry which is preliminary data.</text>
</comment>
<keyword evidence="2" id="KW-1185">Reference proteome</keyword>
<accession>A0ABS5FGA0</accession>
<dbReference type="Proteomes" id="UP001315278">
    <property type="component" value="Unassembled WGS sequence"/>
</dbReference>
<name>A0ABS5FGA0_9BRAD</name>
<organism evidence="1 2">
    <name type="scientific">Bradyrhizobium jicamae</name>
    <dbReference type="NCBI Taxonomy" id="280332"/>
    <lineage>
        <taxon>Bacteria</taxon>
        <taxon>Pseudomonadati</taxon>
        <taxon>Pseudomonadota</taxon>
        <taxon>Alphaproteobacteria</taxon>
        <taxon>Hyphomicrobiales</taxon>
        <taxon>Nitrobacteraceae</taxon>
        <taxon>Bradyrhizobium</taxon>
    </lineage>
</organism>
<evidence type="ECO:0000313" key="1">
    <source>
        <dbReference type="EMBL" id="MBR0795788.1"/>
    </source>
</evidence>
<reference evidence="2" key="1">
    <citation type="journal article" date="2021" name="ISME J.">
        <title>Evolutionary origin and ecological implication of a unique nif island in free-living Bradyrhizobium lineages.</title>
        <authorList>
            <person name="Tao J."/>
        </authorList>
    </citation>
    <scope>NUCLEOTIDE SEQUENCE [LARGE SCALE GENOMIC DNA]</scope>
    <source>
        <strain evidence="2">SZCCT0434</strain>
    </source>
</reference>
<sequence length="303" mass="32680">MIITVLFCAAIDFGTSSAAFCKDPSSSDSDGDDGSKGPTTPTIYLDMRTTYAAVPAGSLPVGFGNSALFTALQAHALSSDHALATAPNSIPLPSRQSIAVDLPLTVDVTDKVSLYAGVSGTTTYASMQGWSPFDVTSWNVGFQAEVYSQKGGSIPTVTWQSTFTQSVPNGPTGTTTFNNILEFSYALNKDETRGLLAGVEDTRVEVAEAFARIHPNIIGYVGGYYQWPDNWKFTGRVGVQSFGGAQFLNLAPVPSFTQPILRLDLDRMDDNDNRLFGVTAQIMWVPKPAFQLTLRTPLYFVRN</sequence>
<dbReference type="EMBL" id="JAFCJH010000008">
    <property type="protein sequence ID" value="MBR0795788.1"/>
    <property type="molecule type" value="Genomic_DNA"/>
</dbReference>
<gene>
    <name evidence="1" type="ORF">JQ615_10340</name>
</gene>
<evidence type="ECO:0000313" key="2">
    <source>
        <dbReference type="Proteomes" id="UP001315278"/>
    </source>
</evidence>